<gene>
    <name evidence="2" type="ORF">Wenmar_00573</name>
</gene>
<feature type="chain" id="PRO_5002219046" evidence="1">
    <location>
        <begin position="19"/>
        <end position="120"/>
    </location>
</feature>
<name>A0A0D0Q9W2_9RHOB</name>
<protein>
    <submittedName>
        <fullName evidence="2">Glycine-zipper</fullName>
    </submittedName>
</protein>
<dbReference type="STRING" id="1123501.Wenmar_00573"/>
<evidence type="ECO:0000313" key="2">
    <source>
        <dbReference type="EMBL" id="KIQ71194.1"/>
    </source>
</evidence>
<dbReference type="AlphaFoldDB" id="A0A0D0Q9W2"/>
<comment type="caution">
    <text evidence="2">The sequence shown here is derived from an EMBL/GenBank/DDBJ whole genome shotgun (WGS) entry which is preliminary data.</text>
</comment>
<dbReference type="Proteomes" id="UP000035100">
    <property type="component" value="Unassembled WGS sequence"/>
</dbReference>
<dbReference type="eggNOG" id="ENOG50325TN">
    <property type="taxonomic scope" value="Bacteria"/>
</dbReference>
<dbReference type="OrthoDB" id="7067979at2"/>
<keyword evidence="3" id="KW-1185">Reference proteome</keyword>
<dbReference type="RefSeq" id="WP_018303382.1">
    <property type="nucleotide sequence ID" value="NZ_KB902296.1"/>
</dbReference>
<feature type="signal peptide" evidence="1">
    <location>
        <begin position="1"/>
        <end position="18"/>
    </location>
</feature>
<sequence length="120" mass="11695">MKPLSLTILLPLLLAACADGGSDYTPIVDGVSTAAFQSDLAACQALSRDQRAFDQETAAAAALGAGVGALLGAADDDATAASGAIAGALAGGVASAVDVSDQREAIVVECLRGRGHRVAG</sequence>
<proteinExistence type="predicted"/>
<organism evidence="2 3">
    <name type="scientific">Wenxinia marina DSM 24838</name>
    <dbReference type="NCBI Taxonomy" id="1123501"/>
    <lineage>
        <taxon>Bacteria</taxon>
        <taxon>Pseudomonadati</taxon>
        <taxon>Pseudomonadota</taxon>
        <taxon>Alphaproteobacteria</taxon>
        <taxon>Rhodobacterales</taxon>
        <taxon>Roseobacteraceae</taxon>
        <taxon>Wenxinia</taxon>
    </lineage>
</organism>
<evidence type="ECO:0000256" key="1">
    <source>
        <dbReference type="SAM" id="SignalP"/>
    </source>
</evidence>
<evidence type="ECO:0000313" key="3">
    <source>
        <dbReference type="Proteomes" id="UP000035100"/>
    </source>
</evidence>
<keyword evidence="1" id="KW-0732">Signal</keyword>
<dbReference type="EMBL" id="AONG01000003">
    <property type="protein sequence ID" value="KIQ71194.1"/>
    <property type="molecule type" value="Genomic_DNA"/>
</dbReference>
<accession>A0A0D0Q9W2</accession>
<reference evidence="2 3" key="1">
    <citation type="submission" date="2013-01" db="EMBL/GenBank/DDBJ databases">
        <authorList>
            <person name="Fiebig A."/>
            <person name="Goeker M."/>
            <person name="Klenk H.-P.P."/>
        </authorList>
    </citation>
    <scope>NUCLEOTIDE SEQUENCE [LARGE SCALE GENOMIC DNA]</scope>
    <source>
        <strain evidence="2 3">DSM 24838</strain>
    </source>
</reference>
<dbReference type="PROSITE" id="PS51257">
    <property type="entry name" value="PROKAR_LIPOPROTEIN"/>
    <property type="match status" value="1"/>
</dbReference>